<organism evidence="1 2">
    <name type="scientific">Liparis tanakae</name>
    <name type="common">Tanaka's snailfish</name>
    <dbReference type="NCBI Taxonomy" id="230148"/>
    <lineage>
        <taxon>Eukaryota</taxon>
        <taxon>Metazoa</taxon>
        <taxon>Chordata</taxon>
        <taxon>Craniata</taxon>
        <taxon>Vertebrata</taxon>
        <taxon>Euteleostomi</taxon>
        <taxon>Actinopterygii</taxon>
        <taxon>Neopterygii</taxon>
        <taxon>Teleostei</taxon>
        <taxon>Neoteleostei</taxon>
        <taxon>Acanthomorphata</taxon>
        <taxon>Eupercaria</taxon>
        <taxon>Perciformes</taxon>
        <taxon>Cottioidei</taxon>
        <taxon>Cottales</taxon>
        <taxon>Liparidae</taxon>
        <taxon>Liparis</taxon>
    </lineage>
</organism>
<gene>
    <name evidence="1" type="ORF">EYF80_059812</name>
</gene>
<name>A0A4Z2EMN5_9TELE</name>
<dbReference type="AlphaFoldDB" id="A0A4Z2EMN5"/>
<proteinExistence type="predicted"/>
<evidence type="ECO:0000313" key="2">
    <source>
        <dbReference type="Proteomes" id="UP000314294"/>
    </source>
</evidence>
<protein>
    <submittedName>
        <fullName evidence="1">Uncharacterized protein</fullName>
    </submittedName>
</protein>
<accession>A0A4Z2EMN5</accession>
<sequence>MCPGARASTAAFIPDLVWRGEGAGPVLRYKHTADVRVHGERVIVSPCPLSARRAVTHGVTVKLIHTTGNTFNSLEIWRKWT</sequence>
<dbReference type="EMBL" id="SRLO01004920">
    <property type="protein sequence ID" value="TNN30039.1"/>
    <property type="molecule type" value="Genomic_DNA"/>
</dbReference>
<dbReference type="Proteomes" id="UP000314294">
    <property type="component" value="Unassembled WGS sequence"/>
</dbReference>
<reference evidence="1 2" key="1">
    <citation type="submission" date="2019-03" db="EMBL/GenBank/DDBJ databases">
        <title>First draft genome of Liparis tanakae, snailfish: a comprehensive survey of snailfish specific genes.</title>
        <authorList>
            <person name="Kim W."/>
            <person name="Song I."/>
            <person name="Jeong J.-H."/>
            <person name="Kim D."/>
            <person name="Kim S."/>
            <person name="Ryu S."/>
            <person name="Song J.Y."/>
            <person name="Lee S.K."/>
        </authorList>
    </citation>
    <scope>NUCLEOTIDE SEQUENCE [LARGE SCALE GENOMIC DNA]</scope>
    <source>
        <tissue evidence="1">Muscle</tissue>
    </source>
</reference>
<comment type="caution">
    <text evidence="1">The sequence shown here is derived from an EMBL/GenBank/DDBJ whole genome shotgun (WGS) entry which is preliminary data.</text>
</comment>
<keyword evidence="2" id="KW-1185">Reference proteome</keyword>
<evidence type="ECO:0000313" key="1">
    <source>
        <dbReference type="EMBL" id="TNN30039.1"/>
    </source>
</evidence>